<accession>A0A927N2X1</accession>
<evidence type="ECO:0000259" key="1">
    <source>
        <dbReference type="Pfam" id="PF01636"/>
    </source>
</evidence>
<reference evidence="2" key="1">
    <citation type="submission" date="2020-10" db="EMBL/GenBank/DDBJ databases">
        <title>Sequencing the genomes of 1000 actinobacteria strains.</title>
        <authorList>
            <person name="Klenk H.-P."/>
        </authorList>
    </citation>
    <scope>NUCLEOTIDE SEQUENCE</scope>
    <source>
        <strain evidence="2">DSM 45354</strain>
    </source>
</reference>
<gene>
    <name evidence="2" type="ORF">HEB94_006161</name>
</gene>
<organism evidence="2 3">
    <name type="scientific">Actinopolymorpha pittospori</name>
    <dbReference type="NCBI Taxonomy" id="648752"/>
    <lineage>
        <taxon>Bacteria</taxon>
        <taxon>Bacillati</taxon>
        <taxon>Actinomycetota</taxon>
        <taxon>Actinomycetes</taxon>
        <taxon>Propionibacteriales</taxon>
        <taxon>Actinopolymorphaceae</taxon>
        <taxon>Actinopolymorpha</taxon>
    </lineage>
</organism>
<comment type="caution">
    <text evidence="2">The sequence shown here is derived from an EMBL/GenBank/DDBJ whole genome shotgun (WGS) entry which is preliminary data.</text>
</comment>
<evidence type="ECO:0000313" key="2">
    <source>
        <dbReference type="EMBL" id="MBE1609313.1"/>
    </source>
</evidence>
<dbReference type="SUPFAM" id="SSF56112">
    <property type="entry name" value="Protein kinase-like (PK-like)"/>
    <property type="match status" value="1"/>
</dbReference>
<feature type="domain" description="Aminoglycoside phosphotransferase" evidence="1">
    <location>
        <begin position="19"/>
        <end position="209"/>
    </location>
</feature>
<dbReference type="InterPro" id="IPR002575">
    <property type="entry name" value="Aminoglycoside_PTrfase"/>
</dbReference>
<proteinExistence type="predicted"/>
<dbReference type="AlphaFoldDB" id="A0A927N2X1"/>
<keyword evidence="3" id="KW-1185">Reference proteome</keyword>
<evidence type="ECO:0000313" key="3">
    <source>
        <dbReference type="Proteomes" id="UP000638648"/>
    </source>
</evidence>
<dbReference type="InterPro" id="IPR011009">
    <property type="entry name" value="Kinase-like_dom_sf"/>
</dbReference>
<dbReference type="Pfam" id="PF01636">
    <property type="entry name" value="APH"/>
    <property type="match status" value="1"/>
</dbReference>
<name>A0A927N2X1_9ACTN</name>
<sequence length="253" mass="26756">MGYFVKRRDPAIPGSIPDVLGSFHSEVLFYREVAPVVGVRVPACHLSEDGPSGTCLVLEDLSTWHPGADPLEAARLLADLHRRWQGQAAMRWPWLRPVGAGADVVGRLFDRTWSVLVGCRDVPPPVRRLGERLVGRVAAAARAEGTAGPATLLHGDASLSNCRTSTDAEIALLDWEDVRAGAGVADLAWLLLSSVEPARWDEVVAAYGPAPGLSTVIPATTCQALLSLADTATGSAEEAAWISRITAAGTLLA</sequence>
<dbReference type="Proteomes" id="UP000638648">
    <property type="component" value="Unassembled WGS sequence"/>
</dbReference>
<dbReference type="RefSeq" id="WP_192752910.1">
    <property type="nucleotide sequence ID" value="NZ_BAABJL010000142.1"/>
</dbReference>
<protein>
    <recommendedName>
        <fullName evidence="1">Aminoglycoside phosphotransferase domain-containing protein</fullName>
    </recommendedName>
</protein>
<dbReference type="Gene3D" id="3.90.1200.10">
    <property type="match status" value="1"/>
</dbReference>
<dbReference type="EMBL" id="JADBEM010000001">
    <property type="protein sequence ID" value="MBE1609313.1"/>
    <property type="molecule type" value="Genomic_DNA"/>
</dbReference>